<dbReference type="EMBL" id="CM047901">
    <property type="protein sequence ID" value="KAJ0096288.1"/>
    <property type="molecule type" value="Genomic_DNA"/>
</dbReference>
<organism evidence="1 2">
    <name type="scientific">Pistacia atlantica</name>
    <dbReference type="NCBI Taxonomy" id="434234"/>
    <lineage>
        <taxon>Eukaryota</taxon>
        <taxon>Viridiplantae</taxon>
        <taxon>Streptophyta</taxon>
        <taxon>Embryophyta</taxon>
        <taxon>Tracheophyta</taxon>
        <taxon>Spermatophyta</taxon>
        <taxon>Magnoliopsida</taxon>
        <taxon>eudicotyledons</taxon>
        <taxon>Gunneridae</taxon>
        <taxon>Pentapetalae</taxon>
        <taxon>rosids</taxon>
        <taxon>malvids</taxon>
        <taxon>Sapindales</taxon>
        <taxon>Anacardiaceae</taxon>
        <taxon>Pistacia</taxon>
    </lineage>
</organism>
<keyword evidence="2" id="KW-1185">Reference proteome</keyword>
<evidence type="ECO:0000313" key="2">
    <source>
        <dbReference type="Proteomes" id="UP001164250"/>
    </source>
</evidence>
<reference evidence="2" key="1">
    <citation type="journal article" date="2023" name="G3 (Bethesda)">
        <title>Genome assembly and association tests identify interacting loci associated with vigor, precocity, and sex in interspecific pistachio rootstocks.</title>
        <authorList>
            <person name="Palmer W."/>
            <person name="Jacygrad E."/>
            <person name="Sagayaradj S."/>
            <person name="Cavanaugh K."/>
            <person name="Han R."/>
            <person name="Bertier L."/>
            <person name="Beede B."/>
            <person name="Kafkas S."/>
            <person name="Golino D."/>
            <person name="Preece J."/>
            <person name="Michelmore R."/>
        </authorList>
    </citation>
    <scope>NUCLEOTIDE SEQUENCE [LARGE SCALE GENOMIC DNA]</scope>
</reference>
<accession>A0ACC1BBI1</accession>
<proteinExistence type="predicted"/>
<comment type="caution">
    <text evidence="1">The sequence shown here is derived from an EMBL/GenBank/DDBJ whole genome shotgun (WGS) entry which is preliminary data.</text>
</comment>
<sequence length="575" mass="63892">MDTPAPSPPSPSSPQHRPSTAPVSAETPPNPLPSDPNPTACNSASSSKPLNRGKNKKKRLNKDVPSSSSCSLCSTSKGKGLAFRRRNVKFRAGQVRRPSEGTEIEAIALPLGMSFAAVVAQLKGKRMRNTFNVKVMVNSTHYKSALNFQASTACDEKVVIKDRRRASGAFDLHNLLCFREANVELALALAFILESCCGAKLKVLERKDAAGDRISIDHLSRICTSAVRESLTNIKVLKYYVCVHCFDCLIGNSNSELHDCHSETDLPTIATEDTLTTPEVEPEQTTASFIYKELVLHDQNNQLACASSSSLDSAINKNVLSTMEKSVIEQVRSNDLKALELGLVMKKLKLKEAQLALNHDSNHLERSKLAVGISKASFKAEKFKNQLEDMRHGELLKKCIDCLVAGIVLMSGFPFLMPLMFFHTKRFLKLLQPVHLYKSLLASPAFGHFKTDNAYHFYPFALGSCLWFCRQALHRHSGWKWILLAHMLGDSLLAAFLRKCLYITIFIILHGPVEISQGMKGKTVVPYWARRSVFYATLLLFLPLICGLMPFATLNEWKDHFSVLILDPQSSSIDD</sequence>
<protein>
    <submittedName>
        <fullName evidence="1">Uncharacterized protein</fullName>
    </submittedName>
</protein>
<gene>
    <name evidence="1" type="ORF">Patl1_27479</name>
</gene>
<evidence type="ECO:0000313" key="1">
    <source>
        <dbReference type="EMBL" id="KAJ0096288.1"/>
    </source>
</evidence>
<name>A0ACC1BBI1_9ROSI</name>
<dbReference type="Proteomes" id="UP001164250">
    <property type="component" value="Chromosome 5"/>
</dbReference>